<dbReference type="Pfam" id="PF11716">
    <property type="entry name" value="MDMPI_N"/>
    <property type="match status" value="1"/>
</dbReference>
<feature type="domain" description="Mycothiol-dependent maleylpyruvate isomerase metal-binding" evidence="1">
    <location>
        <begin position="97"/>
        <end position="224"/>
    </location>
</feature>
<dbReference type="Proteomes" id="UP001499979">
    <property type="component" value="Unassembled WGS sequence"/>
</dbReference>
<evidence type="ECO:0000259" key="1">
    <source>
        <dbReference type="Pfam" id="PF11716"/>
    </source>
</evidence>
<protein>
    <recommendedName>
        <fullName evidence="1">Mycothiol-dependent maleylpyruvate isomerase metal-binding domain-containing protein</fullName>
    </recommendedName>
</protein>
<dbReference type="InterPro" id="IPR024344">
    <property type="entry name" value="MDMPI_metal-binding"/>
</dbReference>
<dbReference type="RefSeq" id="WP_343911363.1">
    <property type="nucleotide sequence ID" value="NZ_BAAAJE010000039.1"/>
</dbReference>
<proteinExistence type="predicted"/>
<dbReference type="NCBIfam" id="TIGR03083">
    <property type="entry name" value="maleylpyruvate isomerase family mycothiol-dependent enzyme"/>
    <property type="match status" value="1"/>
</dbReference>
<gene>
    <name evidence="2" type="ORF">GCM10009606_49640</name>
</gene>
<reference evidence="3" key="1">
    <citation type="journal article" date="2019" name="Int. J. Syst. Evol. Microbiol.">
        <title>The Global Catalogue of Microorganisms (GCM) 10K type strain sequencing project: providing services to taxonomists for standard genome sequencing and annotation.</title>
        <authorList>
            <consortium name="The Broad Institute Genomics Platform"/>
            <consortium name="The Broad Institute Genome Sequencing Center for Infectious Disease"/>
            <person name="Wu L."/>
            <person name="Ma J."/>
        </authorList>
    </citation>
    <scope>NUCLEOTIDE SEQUENCE [LARGE SCALE GENOMIC DNA]</scope>
    <source>
        <strain evidence="3">JCM 11813</strain>
    </source>
</reference>
<accession>A0ABP4FFW4</accession>
<keyword evidence="3" id="KW-1185">Reference proteome</keyword>
<dbReference type="EMBL" id="BAAAJE010000039">
    <property type="protein sequence ID" value="GAA1166498.1"/>
    <property type="molecule type" value="Genomic_DNA"/>
</dbReference>
<sequence length="339" mass="36498">MTDERNPGMGEYDDEPAALLALDALTPDEQVEAELRLGPWPMPLAEATLPLAEAVASEPPPDLRSDVLAAALARRPAGRPVPAVRAVTPAEAFERTLDEFHDLLLSLSEAEASRSAHEEHGRVRDLVAHLAGVERLNLRWLDPDGDAPYLPDHVAATRATVAELADLPFAEVVARWHAAALAMLAAARRGDQDRQVPFHDIAVTVGGMLTMRTFELWAHGMDIALATDRPLLDLDDERMRLMSSRLMDALPLALAYRGVEPPGRTVRFVLTGPGGGCYDVPLDGAAAATDPDVLVVTDVVALCRVAAARLGPDRLDVTVEGDRELADLVLAHVDAFARD</sequence>
<organism evidence="2 3">
    <name type="scientific">Nocardioides aquiterrae</name>
    <dbReference type="NCBI Taxonomy" id="203799"/>
    <lineage>
        <taxon>Bacteria</taxon>
        <taxon>Bacillati</taxon>
        <taxon>Actinomycetota</taxon>
        <taxon>Actinomycetes</taxon>
        <taxon>Propionibacteriales</taxon>
        <taxon>Nocardioidaceae</taxon>
        <taxon>Nocardioides</taxon>
    </lineage>
</organism>
<dbReference type="InterPro" id="IPR034660">
    <property type="entry name" value="DinB/YfiT-like"/>
</dbReference>
<evidence type="ECO:0000313" key="2">
    <source>
        <dbReference type="EMBL" id="GAA1166498.1"/>
    </source>
</evidence>
<evidence type="ECO:0000313" key="3">
    <source>
        <dbReference type="Proteomes" id="UP001499979"/>
    </source>
</evidence>
<dbReference type="Gene3D" id="1.20.120.450">
    <property type="entry name" value="dinb family like domain"/>
    <property type="match status" value="1"/>
</dbReference>
<dbReference type="InterPro" id="IPR017517">
    <property type="entry name" value="Maleyloyr_isom"/>
</dbReference>
<comment type="caution">
    <text evidence="2">The sequence shown here is derived from an EMBL/GenBank/DDBJ whole genome shotgun (WGS) entry which is preliminary data.</text>
</comment>
<name>A0ABP4FFW4_9ACTN</name>
<dbReference type="SUPFAM" id="SSF109854">
    <property type="entry name" value="DinB/YfiT-like putative metalloenzymes"/>
    <property type="match status" value="1"/>
</dbReference>